<proteinExistence type="predicted"/>
<feature type="region of interest" description="Disordered" evidence="2">
    <location>
        <begin position="132"/>
        <end position="225"/>
    </location>
</feature>
<evidence type="ECO:0000256" key="2">
    <source>
        <dbReference type="SAM" id="MobiDB-lite"/>
    </source>
</evidence>
<feature type="coiled-coil region" evidence="1">
    <location>
        <begin position="19"/>
        <end position="73"/>
    </location>
</feature>
<keyword evidence="5" id="KW-1185">Reference proteome</keyword>
<evidence type="ECO:0000259" key="3">
    <source>
        <dbReference type="Pfam" id="PF07498"/>
    </source>
</evidence>
<dbReference type="InterPro" id="IPR011112">
    <property type="entry name" value="Rho-like_N"/>
</dbReference>
<organism evidence="4 5">
    <name type="scientific">Tripterygium wilfordii</name>
    <name type="common">Thunder God vine</name>
    <dbReference type="NCBI Taxonomy" id="458696"/>
    <lineage>
        <taxon>Eukaryota</taxon>
        <taxon>Viridiplantae</taxon>
        <taxon>Streptophyta</taxon>
        <taxon>Embryophyta</taxon>
        <taxon>Tracheophyta</taxon>
        <taxon>Spermatophyta</taxon>
        <taxon>Magnoliopsida</taxon>
        <taxon>eudicotyledons</taxon>
        <taxon>Gunneridae</taxon>
        <taxon>Pentapetalae</taxon>
        <taxon>rosids</taxon>
        <taxon>fabids</taxon>
        <taxon>Celastrales</taxon>
        <taxon>Celastraceae</taxon>
        <taxon>Tripterygium</taxon>
    </lineage>
</organism>
<dbReference type="Pfam" id="PF07498">
    <property type="entry name" value="Rho_N"/>
    <property type="match status" value="1"/>
</dbReference>
<dbReference type="EMBL" id="JAAARO010000013">
    <property type="protein sequence ID" value="KAF5737672.1"/>
    <property type="molecule type" value="Genomic_DNA"/>
</dbReference>
<gene>
    <name evidence="4" type="ORF">HS088_TW13G00560</name>
</gene>
<sequence length="625" mass="69686">MEEDAMSEKSCIQVSRILITKADTEINELEKDLVSLQSELAWFEYEEWSEICCGALRERIDDLNISIRSLRDKDKNDIEVHLLVHTEPIATIHEILNAFLTKYLEEKDKQEQQSNDKEVIDSSSHTTVHATELLDDSSKVSDSCSGVTQKEGVKEFGDNPAEHYKISRISPEPQEKKTSNAQTDKPVSPDIKDSSTDSLKSATDDKNLLSNFHSKSTGNVEAEELSTISEENGIVKDFSLKLANEKRRILETVKFQPGIMHASEHVVNHSNKEKSLNNSFMKIKNEEMEEDNSIHALNAAAANIDLGENAKSTNAYENSSPDALRCATGLNGRKGNSDSGLVAFRQADREQNLAEGGKSDMDEKVKNVALKAAWKCYVQKQRMEEPNVTQTNIMISSNLSSKKEGKKKPRLSDKVRETGLTSAEHSAFSFLPQLQDQWGETASKLPQRGKRKPELLGMQMAKIAANDKKYDLTASNSQGQKMQKSITAGDLDGMVMKRLMQPVRLDSKEHGAVLENAVLHPEKKRKKDSISAMKVEEFSVQMDCSSSTRTAIGRAVKEEPLTPNSFSVGDVDAEDVKQFPSDANDLRRLKMDDLKAIAKQLNLTRYYKLKKGALVELLTSKLGSC</sequence>
<keyword evidence="1" id="KW-0175">Coiled coil</keyword>
<feature type="compositionally biased region" description="Basic and acidic residues" evidence="2">
    <location>
        <begin position="151"/>
        <end position="165"/>
    </location>
</feature>
<dbReference type="Proteomes" id="UP000593562">
    <property type="component" value="Unassembled WGS sequence"/>
</dbReference>
<feature type="compositionally biased region" description="Polar residues" evidence="2">
    <location>
        <begin position="208"/>
        <end position="219"/>
    </location>
</feature>
<evidence type="ECO:0000256" key="1">
    <source>
        <dbReference type="SAM" id="Coils"/>
    </source>
</evidence>
<accession>A0A7J7CU73</accession>
<evidence type="ECO:0000313" key="5">
    <source>
        <dbReference type="Proteomes" id="UP000593562"/>
    </source>
</evidence>
<evidence type="ECO:0000313" key="4">
    <source>
        <dbReference type="EMBL" id="KAF5737672.1"/>
    </source>
</evidence>
<comment type="caution">
    <text evidence="4">The sequence shown here is derived from an EMBL/GenBank/DDBJ whole genome shotgun (WGS) entry which is preliminary data.</text>
</comment>
<feature type="domain" description="Rho termination factor-like N-terminal" evidence="3">
    <location>
        <begin position="585"/>
        <end position="616"/>
    </location>
</feature>
<dbReference type="AlphaFoldDB" id="A0A7J7CU73"/>
<dbReference type="InParanoid" id="A0A7J7CU73"/>
<name>A0A7J7CU73_TRIWF</name>
<protein>
    <recommendedName>
        <fullName evidence="3">Rho termination factor-like N-terminal domain-containing protein</fullName>
    </recommendedName>
</protein>
<reference evidence="4 5" key="1">
    <citation type="journal article" date="2020" name="Nat. Commun.">
        <title>Genome of Tripterygium wilfordii and identification of cytochrome P450 involved in triptolide biosynthesis.</title>
        <authorList>
            <person name="Tu L."/>
            <person name="Su P."/>
            <person name="Zhang Z."/>
            <person name="Gao L."/>
            <person name="Wang J."/>
            <person name="Hu T."/>
            <person name="Zhou J."/>
            <person name="Zhang Y."/>
            <person name="Zhao Y."/>
            <person name="Liu Y."/>
            <person name="Song Y."/>
            <person name="Tong Y."/>
            <person name="Lu Y."/>
            <person name="Yang J."/>
            <person name="Xu C."/>
            <person name="Jia M."/>
            <person name="Peters R.J."/>
            <person name="Huang L."/>
            <person name="Gao W."/>
        </authorList>
    </citation>
    <scope>NUCLEOTIDE SEQUENCE [LARGE SCALE GENOMIC DNA]</scope>
    <source>
        <strain evidence="5">cv. XIE 37</strain>
        <tissue evidence="4">Leaf</tissue>
    </source>
</reference>